<dbReference type="Proteomes" id="UP000215127">
    <property type="component" value="Chromosome 2"/>
</dbReference>
<reference evidence="1 2" key="1">
    <citation type="submission" date="2016-06" db="EMBL/GenBank/DDBJ databases">
        <authorList>
            <person name="Kjaerup R.B."/>
            <person name="Dalgaard T.S."/>
            <person name="Juul-Madsen H.R."/>
        </authorList>
    </citation>
    <scope>NUCLEOTIDE SEQUENCE [LARGE SCALE GENOMIC DNA]</scope>
</reference>
<accession>A0A1X7RK84</accession>
<evidence type="ECO:0000313" key="1">
    <source>
        <dbReference type="EMBL" id="SMQ47836.1"/>
    </source>
</evidence>
<protein>
    <submittedName>
        <fullName evidence="1">Uncharacterized protein</fullName>
    </submittedName>
</protein>
<name>A0A1X7RK84_ZYMT9</name>
<dbReference type="EMBL" id="LT853693">
    <property type="protein sequence ID" value="SMQ47836.1"/>
    <property type="molecule type" value="Genomic_DNA"/>
</dbReference>
<gene>
    <name evidence="1" type="ORF">ZT3D7_G2984</name>
</gene>
<keyword evidence="2" id="KW-1185">Reference proteome</keyword>
<dbReference type="AlphaFoldDB" id="A0A1X7RK84"/>
<evidence type="ECO:0000313" key="2">
    <source>
        <dbReference type="Proteomes" id="UP000215127"/>
    </source>
</evidence>
<proteinExistence type="predicted"/>
<sequence length="89" mass="10119">MTLASPLLLILGISYSPKSELLESKTGPTGLSLIQRQPLDQTSRHLSSILTSFVYIYFRIQWMENMLAHLSASGSYISLKTQWDIRCDR</sequence>
<organism evidence="1 2">
    <name type="scientific">Zymoseptoria tritici (strain ST99CH_3D7)</name>
    <dbReference type="NCBI Taxonomy" id="1276538"/>
    <lineage>
        <taxon>Eukaryota</taxon>
        <taxon>Fungi</taxon>
        <taxon>Dikarya</taxon>
        <taxon>Ascomycota</taxon>
        <taxon>Pezizomycotina</taxon>
        <taxon>Dothideomycetes</taxon>
        <taxon>Dothideomycetidae</taxon>
        <taxon>Mycosphaerellales</taxon>
        <taxon>Mycosphaerellaceae</taxon>
        <taxon>Zymoseptoria</taxon>
    </lineage>
</organism>